<dbReference type="Proteomes" id="UP001186974">
    <property type="component" value="Unassembled WGS sequence"/>
</dbReference>
<dbReference type="EMBL" id="JAWDJW010000467">
    <property type="protein sequence ID" value="KAK3080640.1"/>
    <property type="molecule type" value="Genomic_DNA"/>
</dbReference>
<keyword evidence="2" id="KW-1185">Reference proteome</keyword>
<proteinExistence type="predicted"/>
<organism evidence="1 2">
    <name type="scientific">Coniosporium uncinatum</name>
    <dbReference type="NCBI Taxonomy" id="93489"/>
    <lineage>
        <taxon>Eukaryota</taxon>
        <taxon>Fungi</taxon>
        <taxon>Dikarya</taxon>
        <taxon>Ascomycota</taxon>
        <taxon>Pezizomycotina</taxon>
        <taxon>Dothideomycetes</taxon>
        <taxon>Dothideomycetes incertae sedis</taxon>
        <taxon>Coniosporium</taxon>
    </lineage>
</organism>
<evidence type="ECO:0000313" key="1">
    <source>
        <dbReference type="EMBL" id="KAK3080640.1"/>
    </source>
</evidence>
<gene>
    <name evidence="1" type="ORF">LTS18_014526</name>
</gene>
<sequence>MSPQGAPYKLFQLPIFRLCVGGRSAVALFFLITGYVNSIGPLTKARNGDPEAAFTSISRSALARSGKLILPTMVATFFSWFLANTNAYKMAEHVDATWIRQGFHRQEPTFSMAMKSLIYSETSTWTRGWNDYDGTQWTLVLFLQGSMMVYITMLIGVMTTPKARRVIFATLWLYGWLCYKDAIGPIMTMNIAFGMFVADLHVTYADSATTILPFGTPILLILLGMFFSSYPQDNPTWSPWSNSMRALMATITPAEADLRRHWDSLGASTALLGIFFSARARQILSSPVFNFLGRVSFPVYLLHNQLMKSLLVWMIYLPSALDPRFNEKGQAMDLQRGSRLHCFVAIAVFYYVLYRLAYAWVLYVDPLCARIVKRATGWAYGEGGPPGEKALLLA</sequence>
<comment type="caution">
    <text evidence="1">The sequence shown here is derived from an EMBL/GenBank/DDBJ whole genome shotgun (WGS) entry which is preliminary data.</text>
</comment>
<accession>A0ACC3DVH9</accession>
<protein>
    <submittedName>
        <fullName evidence="1">Uncharacterized protein</fullName>
    </submittedName>
</protein>
<name>A0ACC3DVH9_9PEZI</name>
<reference evidence="1" key="1">
    <citation type="submission" date="2024-09" db="EMBL/GenBank/DDBJ databases">
        <title>Black Yeasts Isolated from many extreme environments.</title>
        <authorList>
            <person name="Coleine C."/>
            <person name="Stajich J.E."/>
            <person name="Selbmann L."/>
        </authorList>
    </citation>
    <scope>NUCLEOTIDE SEQUENCE</scope>
    <source>
        <strain evidence="1">CCFEE 5737</strain>
    </source>
</reference>
<evidence type="ECO:0000313" key="2">
    <source>
        <dbReference type="Proteomes" id="UP001186974"/>
    </source>
</evidence>